<evidence type="ECO:0000259" key="1">
    <source>
        <dbReference type="Pfam" id="PF03781"/>
    </source>
</evidence>
<dbReference type="PANTHER" id="PTHR23150:SF19">
    <property type="entry name" value="FORMYLGLYCINE-GENERATING ENZYME"/>
    <property type="match status" value="1"/>
</dbReference>
<accession>A0A7V5UFX8</accession>
<organism evidence="2">
    <name type="scientific">Caldithrix abyssi</name>
    <dbReference type="NCBI Taxonomy" id="187145"/>
    <lineage>
        <taxon>Bacteria</taxon>
        <taxon>Pseudomonadati</taxon>
        <taxon>Calditrichota</taxon>
        <taxon>Calditrichia</taxon>
        <taxon>Calditrichales</taxon>
        <taxon>Calditrichaceae</taxon>
        <taxon>Caldithrix</taxon>
    </lineage>
</organism>
<dbReference type="EMBL" id="DROD01000718">
    <property type="protein sequence ID" value="HHJ53788.1"/>
    <property type="molecule type" value="Genomic_DNA"/>
</dbReference>
<proteinExistence type="predicted"/>
<dbReference type="Gene3D" id="3.90.1580.10">
    <property type="entry name" value="paralog of FGE (formylglycine-generating enzyme)"/>
    <property type="match status" value="1"/>
</dbReference>
<protein>
    <recommendedName>
        <fullName evidence="1">Sulfatase-modifying factor enzyme-like domain-containing protein</fullName>
    </recommendedName>
</protein>
<dbReference type="SUPFAM" id="SSF56436">
    <property type="entry name" value="C-type lectin-like"/>
    <property type="match status" value="1"/>
</dbReference>
<gene>
    <name evidence="2" type="ORF">ENJ89_11380</name>
</gene>
<dbReference type="Pfam" id="PF03781">
    <property type="entry name" value="FGE-sulfatase"/>
    <property type="match status" value="1"/>
</dbReference>
<sequence length="235" mass="27540">MNQALAADSIKIVDHKVIGYYPINEPFYGHKHEFKITAGDKLYYPLDEPGVRIKFDGQKFTVVKGFENHPVTFVTWFGAFAYARFYGWRLPSENEWEKAARGTDTRSYPWGEEIYPNIANYHSSRNLFQKLFGKDITTTPVGFYNGKTYKDYQTRDNRSPFGLYDMAGNVWQWCGDDYPYVHYRYMRGGSHTNYEYNLRVWARNSAGPDYYSMYVGFRCARDVQPAAEEQPKSEQ</sequence>
<dbReference type="GO" id="GO:0120147">
    <property type="term" value="F:formylglycine-generating oxidase activity"/>
    <property type="evidence" value="ECO:0007669"/>
    <property type="project" value="TreeGrafter"/>
</dbReference>
<feature type="domain" description="Sulfatase-modifying factor enzyme-like" evidence="1">
    <location>
        <begin position="65"/>
        <end position="221"/>
    </location>
</feature>
<reference evidence="2" key="1">
    <citation type="journal article" date="2020" name="mSystems">
        <title>Genome- and Community-Level Interaction Insights into Carbon Utilization and Element Cycling Functions of Hydrothermarchaeota in Hydrothermal Sediment.</title>
        <authorList>
            <person name="Zhou Z."/>
            <person name="Liu Y."/>
            <person name="Xu W."/>
            <person name="Pan J."/>
            <person name="Luo Z.H."/>
            <person name="Li M."/>
        </authorList>
    </citation>
    <scope>NUCLEOTIDE SEQUENCE [LARGE SCALE GENOMIC DNA]</scope>
    <source>
        <strain evidence="2">HyVt-527</strain>
    </source>
</reference>
<dbReference type="InterPro" id="IPR051043">
    <property type="entry name" value="Sulfatase_Mod_Factor_Kinase"/>
</dbReference>
<comment type="caution">
    <text evidence="2">The sequence shown here is derived from an EMBL/GenBank/DDBJ whole genome shotgun (WGS) entry which is preliminary data.</text>
</comment>
<dbReference type="InterPro" id="IPR016187">
    <property type="entry name" value="CTDL_fold"/>
</dbReference>
<dbReference type="InterPro" id="IPR005532">
    <property type="entry name" value="SUMF_dom"/>
</dbReference>
<dbReference type="Proteomes" id="UP000886124">
    <property type="component" value="Unassembled WGS sequence"/>
</dbReference>
<evidence type="ECO:0000313" key="2">
    <source>
        <dbReference type="EMBL" id="HHJ53788.1"/>
    </source>
</evidence>
<dbReference type="PANTHER" id="PTHR23150">
    <property type="entry name" value="SULFATASE MODIFYING FACTOR 1, 2"/>
    <property type="match status" value="1"/>
</dbReference>
<name>A0A7V5UFX8_CALAY</name>
<dbReference type="InterPro" id="IPR042095">
    <property type="entry name" value="SUMF_sf"/>
</dbReference>
<dbReference type="AlphaFoldDB" id="A0A7V5UFX8"/>